<dbReference type="InterPro" id="IPR005548">
    <property type="entry name" value="Cell_div_FtsQ/DivIB_C"/>
</dbReference>
<dbReference type="Gene3D" id="3.10.20.310">
    <property type="entry name" value="membrane protein fhac"/>
    <property type="match status" value="1"/>
</dbReference>
<evidence type="ECO:0000256" key="3">
    <source>
        <dbReference type="ARBA" id="ARBA00022519"/>
    </source>
</evidence>
<comment type="subunit">
    <text evidence="9">Part of a complex composed of FtsB, FtsL and FtsQ.</text>
</comment>
<keyword evidence="8 9" id="KW-0131">Cell cycle</keyword>
<evidence type="ECO:0000259" key="11">
    <source>
        <dbReference type="PROSITE" id="PS51779"/>
    </source>
</evidence>
<gene>
    <name evidence="9" type="primary">ftsQ</name>
    <name evidence="12" type="ORF">BOW51_03215</name>
</gene>
<keyword evidence="13" id="KW-1185">Reference proteome</keyword>
<reference evidence="12 13" key="1">
    <citation type="submission" date="2016-11" db="EMBL/GenBank/DDBJ databases">
        <title>Mixed transmission modes and dynamic genome evolution in an obligate animal-bacterial symbiosis.</title>
        <authorList>
            <person name="Russell S.L."/>
            <person name="Corbett-Detig R.B."/>
            <person name="Cavanaugh C.M."/>
        </authorList>
    </citation>
    <scope>NUCLEOTIDE SEQUENCE [LARGE SCALE GENOMIC DNA]</scope>
    <source>
        <strain evidence="12">Se-Cadez</strain>
    </source>
</reference>
<protein>
    <recommendedName>
        <fullName evidence="9">Cell division protein FtsQ</fullName>
    </recommendedName>
</protein>
<dbReference type="InterPro" id="IPR045335">
    <property type="entry name" value="FtsQ_C_sf"/>
</dbReference>
<keyword evidence="4 9" id="KW-0132">Cell division</keyword>
<sequence>MAKRKKQKRPQKALPLASVNWGNVGRWLMALVLSTTMGSGVTWGVLKLRDPNVLPVKVVRIDGDFRHLKRIDLEHAVGNRVTGNFFTIDVDAVREAALRLPWVDQVSVRRVWPDTLMMWVEEQEPLARWGEDRLVNLRGEVFAPAAGSIPAGLPGLSGPEGSSIDVVRRYREMMETVTPLGLEIESLKMDQRNSWMLQFRRGLELQLGSVDAEKRLQRFAAVYGWLKVKPGSSVKRIDMRYTNGLAVYRDSVEQGSDTEVMKPASGVKTKHGKTAGRGQV</sequence>
<dbReference type="AlphaFoldDB" id="A0A1T2KWS8"/>
<feature type="domain" description="POTRA" evidence="11">
    <location>
        <begin position="54"/>
        <end position="123"/>
    </location>
</feature>
<evidence type="ECO:0000256" key="4">
    <source>
        <dbReference type="ARBA" id="ARBA00022618"/>
    </source>
</evidence>
<dbReference type="GO" id="GO:0090529">
    <property type="term" value="P:cell septum assembly"/>
    <property type="evidence" value="ECO:0007669"/>
    <property type="project" value="InterPro"/>
</dbReference>
<comment type="similarity">
    <text evidence="9">Belongs to the FtsQ/DivIB family. FtsQ subfamily.</text>
</comment>
<evidence type="ECO:0000313" key="13">
    <source>
        <dbReference type="Proteomes" id="UP000190896"/>
    </source>
</evidence>
<dbReference type="PROSITE" id="PS51779">
    <property type="entry name" value="POTRA"/>
    <property type="match status" value="1"/>
</dbReference>
<feature type="region of interest" description="Disordered" evidence="10">
    <location>
        <begin position="257"/>
        <end position="280"/>
    </location>
</feature>
<dbReference type="InterPro" id="IPR034746">
    <property type="entry name" value="POTRA"/>
</dbReference>
<keyword evidence="7 9" id="KW-0472">Membrane</keyword>
<keyword evidence="5 9" id="KW-0812">Transmembrane</keyword>
<dbReference type="Proteomes" id="UP000190896">
    <property type="component" value="Unassembled WGS sequence"/>
</dbReference>
<evidence type="ECO:0000256" key="2">
    <source>
        <dbReference type="ARBA" id="ARBA00022475"/>
    </source>
</evidence>
<evidence type="ECO:0000256" key="7">
    <source>
        <dbReference type="ARBA" id="ARBA00023136"/>
    </source>
</evidence>
<dbReference type="Pfam" id="PF08478">
    <property type="entry name" value="POTRA_1"/>
    <property type="match status" value="1"/>
</dbReference>
<accession>A0A1T2KWS8</accession>
<proteinExistence type="inferred from homology"/>
<evidence type="ECO:0000256" key="9">
    <source>
        <dbReference type="HAMAP-Rule" id="MF_00911"/>
    </source>
</evidence>
<evidence type="ECO:0000256" key="1">
    <source>
        <dbReference type="ARBA" id="ARBA00004370"/>
    </source>
</evidence>
<feature type="transmembrane region" description="Helical" evidence="9">
    <location>
        <begin position="27"/>
        <end position="46"/>
    </location>
</feature>
<comment type="caution">
    <text evidence="12">The sequence shown here is derived from an EMBL/GenBank/DDBJ whole genome shotgun (WGS) entry which is preliminary data.</text>
</comment>
<comment type="subcellular location">
    <subcellularLocation>
        <location evidence="9">Cell inner membrane</location>
        <topology evidence="9">Single-pass type II membrane protein</topology>
    </subcellularLocation>
    <subcellularLocation>
        <location evidence="1">Membrane</location>
    </subcellularLocation>
    <text evidence="9">Localizes to the division septum.</text>
</comment>
<dbReference type="HAMAP" id="MF_00911">
    <property type="entry name" value="FtsQ_subfam"/>
    <property type="match status" value="1"/>
</dbReference>
<dbReference type="EMBL" id="MPRJ01000013">
    <property type="protein sequence ID" value="OOZ37293.1"/>
    <property type="molecule type" value="Genomic_DNA"/>
</dbReference>
<keyword evidence="2 9" id="KW-1003">Cell membrane</keyword>
<dbReference type="GO" id="GO:0005886">
    <property type="term" value="C:plasma membrane"/>
    <property type="evidence" value="ECO:0007669"/>
    <property type="project" value="UniProtKB-SubCell"/>
</dbReference>
<evidence type="ECO:0000313" key="12">
    <source>
        <dbReference type="EMBL" id="OOZ37293.1"/>
    </source>
</evidence>
<dbReference type="InterPro" id="IPR013685">
    <property type="entry name" value="POTRA_FtsQ_type"/>
</dbReference>
<evidence type="ECO:0000256" key="5">
    <source>
        <dbReference type="ARBA" id="ARBA00022692"/>
    </source>
</evidence>
<dbReference type="InterPro" id="IPR026579">
    <property type="entry name" value="FtsQ"/>
</dbReference>
<dbReference type="GO" id="GO:0032153">
    <property type="term" value="C:cell division site"/>
    <property type="evidence" value="ECO:0007669"/>
    <property type="project" value="UniProtKB-UniRule"/>
</dbReference>
<evidence type="ECO:0000256" key="8">
    <source>
        <dbReference type="ARBA" id="ARBA00023306"/>
    </source>
</evidence>
<name>A0A1T2KWS8_9GAMM</name>
<dbReference type="GO" id="GO:0043093">
    <property type="term" value="P:FtsZ-dependent cytokinesis"/>
    <property type="evidence" value="ECO:0007669"/>
    <property type="project" value="UniProtKB-UniRule"/>
</dbReference>
<evidence type="ECO:0000256" key="6">
    <source>
        <dbReference type="ARBA" id="ARBA00022989"/>
    </source>
</evidence>
<dbReference type="Pfam" id="PF03799">
    <property type="entry name" value="FtsQ_DivIB_C"/>
    <property type="match status" value="1"/>
</dbReference>
<keyword evidence="3 9" id="KW-0997">Cell inner membrane</keyword>
<organism evidence="12 13">
    <name type="scientific">Solemya velesiana gill symbiont</name>
    <dbReference type="NCBI Taxonomy" id="1918948"/>
    <lineage>
        <taxon>Bacteria</taxon>
        <taxon>Pseudomonadati</taxon>
        <taxon>Pseudomonadota</taxon>
        <taxon>Gammaproteobacteria</taxon>
        <taxon>sulfur-oxidizing symbionts</taxon>
    </lineage>
</organism>
<dbReference type="PANTHER" id="PTHR35851:SF1">
    <property type="entry name" value="CELL DIVISION PROTEIN FTSQ"/>
    <property type="match status" value="1"/>
</dbReference>
<dbReference type="OrthoDB" id="9790370at2"/>
<comment type="function">
    <text evidence="9">Essential cell division protein. May link together the upstream cell division proteins, which are predominantly cytoplasmic, with the downstream cell division proteins, which are predominantly periplasmic. May control correct divisome assembly.</text>
</comment>
<dbReference type="PANTHER" id="PTHR35851">
    <property type="entry name" value="CELL DIVISION PROTEIN FTSQ"/>
    <property type="match status" value="1"/>
</dbReference>
<dbReference type="Gene3D" id="3.40.50.11690">
    <property type="entry name" value="Cell division protein FtsQ/DivIB"/>
    <property type="match status" value="1"/>
</dbReference>
<keyword evidence="6 9" id="KW-1133">Transmembrane helix</keyword>
<evidence type="ECO:0000256" key="10">
    <source>
        <dbReference type="SAM" id="MobiDB-lite"/>
    </source>
</evidence>